<dbReference type="InterPro" id="IPR001054">
    <property type="entry name" value="A/G_cyclase"/>
</dbReference>
<proteinExistence type="predicted"/>
<dbReference type="Gene3D" id="3.30.70.1230">
    <property type="entry name" value="Nucleotide cyclase"/>
    <property type="match status" value="1"/>
</dbReference>
<dbReference type="PANTHER" id="PTHR11920">
    <property type="entry name" value="GUANYLYL CYCLASE"/>
    <property type="match status" value="1"/>
</dbReference>
<dbReference type="Pfam" id="PF00211">
    <property type="entry name" value="Guanylate_cyc"/>
    <property type="match status" value="1"/>
</dbReference>
<name>A0A6J4LG98_9ACTN</name>
<comment type="subcellular location">
    <subcellularLocation>
        <location evidence="1">Membrane</location>
    </subcellularLocation>
</comment>
<protein>
    <submittedName>
        <fullName evidence="8">Adenylate cyclase</fullName>
        <ecNumber evidence="8">4.6.1.1</ecNumber>
    </submittedName>
</protein>
<dbReference type="GO" id="GO:0000166">
    <property type="term" value="F:nucleotide binding"/>
    <property type="evidence" value="ECO:0007669"/>
    <property type="project" value="UniProtKB-KW"/>
</dbReference>
<evidence type="ECO:0000256" key="5">
    <source>
        <dbReference type="ARBA" id="ARBA00023136"/>
    </source>
</evidence>
<evidence type="ECO:0000313" key="8">
    <source>
        <dbReference type="EMBL" id="CAA9331372.1"/>
    </source>
</evidence>
<keyword evidence="4" id="KW-1133">Transmembrane helix</keyword>
<reference evidence="8" key="1">
    <citation type="submission" date="2020-02" db="EMBL/GenBank/DDBJ databases">
        <authorList>
            <person name="Meier V. D."/>
        </authorList>
    </citation>
    <scope>NUCLEOTIDE SEQUENCE</scope>
    <source>
        <strain evidence="8">AVDCRST_MAG46</strain>
    </source>
</reference>
<keyword evidence="6 8" id="KW-0456">Lyase</keyword>
<gene>
    <name evidence="8" type="ORF">AVDCRST_MAG46-1445</name>
</gene>
<accession>A0A6J4LG98</accession>
<dbReference type="PANTHER" id="PTHR11920:SF335">
    <property type="entry name" value="GUANYLATE CYCLASE"/>
    <property type="match status" value="1"/>
</dbReference>
<dbReference type="AlphaFoldDB" id="A0A6J4LG98"/>
<evidence type="ECO:0000256" key="4">
    <source>
        <dbReference type="ARBA" id="ARBA00022989"/>
    </source>
</evidence>
<feature type="domain" description="Guanylate cyclase" evidence="7">
    <location>
        <begin position="1"/>
        <end position="92"/>
    </location>
</feature>
<evidence type="ECO:0000256" key="6">
    <source>
        <dbReference type="ARBA" id="ARBA00023239"/>
    </source>
</evidence>
<dbReference type="EMBL" id="CADCUD010000091">
    <property type="protein sequence ID" value="CAA9331372.1"/>
    <property type="molecule type" value="Genomic_DNA"/>
</dbReference>
<dbReference type="PROSITE" id="PS50125">
    <property type="entry name" value="GUANYLATE_CYCLASE_2"/>
    <property type="match status" value="1"/>
</dbReference>
<dbReference type="GO" id="GO:0001653">
    <property type="term" value="F:peptide receptor activity"/>
    <property type="evidence" value="ECO:0007669"/>
    <property type="project" value="TreeGrafter"/>
</dbReference>
<dbReference type="GO" id="GO:0005886">
    <property type="term" value="C:plasma membrane"/>
    <property type="evidence" value="ECO:0007669"/>
    <property type="project" value="TreeGrafter"/>
</dbReference>
<dbReference type="GO" id="GO:0004016">
    <property type="term" value="F:adenylate cyclase activity"/>
    <property type="evidence" value="ECO:0007669"/>
    <property type="project" value="UniProtKB-EC"/>
</dbReference>
<evidence type="ECO:0000256" key="1">
    <source>
        <dbReference type="ARBA" id="ARBA00004370"/>
    </source>
</evidence>
<keyword evidence="2" id="KW-0812">Transmembrane</keyword>
<sequence length="141" mass="14557">MSQGGDVDRIIGDALMVTFNKRGDQPDHARRAAAAGLALQAATAAVSNAHPDWPRFRVGINSGPVRVSLLGTAGGRTHTIIGDTVNTASRIEGRAPAGGVAIGPVTKALLPDAATTPLGQLELKGKNHLIEAHLLHAVEPR</sequence>
<dbReference type="InterPro" id="IPR029787">
    <property type="entry name" value="Nucleotide_cyclase"/>
</dbReference>
<evidence type="ECO:0000256" key="3">
    <source>
        <dbReference type="ARBA" id="ARBA00022741"/>
    </source>
</evidence>
<keyword evidence="3" id="KW-0547">Nucleotide-binding</keyword>
<evidence type="ECO:0000256" key="2">
    <source>
        <dbReference type="ARBA" id="ARBA00022692"/>
    </source>
</evidence>
<dbReference type="CDD" id="cd07302">
    <property type="entry name" value="CHD"/>
    <property type="match status" value="1"/>
</dbReference>
<dbReference type="GO" id="GO:0007168">
    <property type="term" value="P:receptor guanylyl cyclase signaling pathway"/>
    <property type="evidence" value="ECO:0007669"/>
    <property type="project" value="TreeGrafter"/>
</dbReference>
<dbReference type="InterPro" id="IPR050401">
    <property type="entry name" value="Cyclic_nucleotide_synthase"/>
</dbReference>
<dbReference type="GO" id="GO:0035556">
    <property type="term" value="P:intracellular signal transduction"/>
    <property type="evidence" value="ECO:0007669"/>
    <property type="project" value="InterPro"/>
</dbReference>
<organism evidence="8">
    <name type="scientific">uncultured Nocardioidaceae bacterium</name>
    <dbReference type="NCBI Taxonomy" id="253824"/>
    <lineage>
        <taxon>Bacteria</taxon>
        <taxon>Bacillati</taxon>
        <taxon>Actinomycetota</taxon>
        <taxon>Actinomycetes</taxon>
        <taxon>Propionibacteriales</taxon>
        <taxon>Nocardioidaceae</taxon>
        <taxon>environmental samples</taxon>
    </lineage>
</organism>
<dbReference type="SUPFAM" id="SSF55073">
    <property type="entry name" value="Nucleotide cyclase"/>
    <property type="match status" value="1"/>
</dbReference>
<evidence type="ECO:0000259" key="7">
    <source>
        <dbReference type="PROSITE" id="PS50125"/>
    </source>
</evidence>
<dbReference type="GO" id="GO:0004383">
    <property type="term" value="F:guanylate cyclase activity"/>
    <property type="evidence" value="ECO:0007669"/>
    <property type="project" value="TreeGrafter"/>
</dbReference>
<dbReference type="EC" id="4.6.1.1" evidence="8"/>
<keyword evidence="5" id="KW-0472">Membrane</keyword>